<feature type="chain" id="PRO_5013349217" description="DUF4154 domain-containing protein" evidence="1">
    <location>
        <begin position="29"/>
        <end position="172"/>
    </location>
</feature>
<evidence type="ECO:0000313" key="2">
    <source>
        <dbReference type="EMBL" id="OWK27854.1"/>
    </source>
</evidence>
<accession>A0A245ZDP7</accession>
<protein>
    <recommendedName>
        <fullName evidence="4">DUF4154 domain-containing protein</fullName>
    </recommendedName>
</protein>
<proteinExistence type="predicted"/>
<dbReference type="OrthoDB" id="277577at2"/>
<dbReference type="Pfam" id="PF13689">
    <property type="entry name" value="DUF4154"/>
    <property type="match status" value="1"/>
</dbReference>
<organism evidence="2 3">
    <name type="scientific">Sphingomonas mucosissima</name>
    <dbReference type="NCBI Taxonomy" id="370959"/>
    <lineage>
        <taxon>Bacteria</taxon>
        <taxon>Pseudomonadati</taxon>
        <taxon>Pseudomonadota</taxon>
        <taxon>Alphaproteobacteria</taxon>
        <taxon>Sphingomonadales</taxon>
        <taxon>Sphingomonadaceae</taxon>
        <taxon>Sphingomonas</taxon>
    </lineage>
</organism>
<evidence type="ECO:0000313" key="3">
    <source>
        <dbReference type="Proteomes" id="UP000197783"/>
    </source>
</evidence>
<gene>
    <name evidence="2" type="ORF">SPMU_32870</name>
</gene>
<evidence type="ECO:0008006" key="4">
    <source>
        <dbReference type="Google" id="ProtNLM"/>
    </source>
</evidence>
<dbReference type="AlphaFoldDB" id="A0A245ZDP7"/>
<dbReference type="EMBL" id="NBBJ01000008">
    <property type="protein sequence ID" value="OWK27854.1"/>
    <property type="molecule type" value="Genomic_DNA"/>
</dbReference>
<dbReference type="Proteomes" id="UP000197783">
    <property type="component" value="Unassembled WGS sequence"/>
</dbReference>
<name>A0A245ZDP7_9SPHN</name>
<reference evidence="2 3" key="1">
    <citation type="submission" date="2017-03" db="EMBL/GenBank/DDBJ databases">
        <title>Genome sequence of Sphingomonas mucosissima DSM 17494.</title>
        <authorList>
            <person name="Poehlein A."/>
            <person name="Wuebbeler J.H."/>
            <person name="Steinbuechel A."/>
            <person name="Daniel R."/>
        </authorList>
    </citation>
    <scope>NUCLEOTIDE SEQUENCE [LARGE SCALE GENOMIC DNA]</scope>
    <source>
        <strain evidence="2 3">DSM 17494</strain>
    </source>
</reference>
<comment type="caution">
    <text evidence="2">The sequence shown here is derived from an EMBL/GenBank/DDBJ whole genome shotgun (WGS) entry which is preliminary data.</text>
</comment>
<keyword evidence="3" id="KW-1185">Reference proteome</keyword>
<feature type="signal peptide" evidence="1">
    <location>
        <begin position="1"/>
        <end position="28"/>
    </location>
</feature>
<evidence type="ECO:0000256" key="1">
    <source>
        <dbReference type="SAM" id="SignalP"/>
    </source>
</evidence>
<keyword evidence="1" id="KW-0732">Signal</keyword>
<dbReference type="InterPro" id="IPR025293">
    <property type="entry name" value="YfiR/HmsC-like"/>
</dbReference>
<dbReference type="PROSITE" id="PS51257">
    <property type="entry name" value="PROKAR_LIPOPROTEIN"/>
    <property type="match status" value="1"/>
</dbReference>
<sequence>MAMRMLLPTARTFLIGAAALLGCGPAGAQNADAGKLKAAIIYNIIRFVAFTPNVSAPLSLCLARNAAIPRELAALNGQRAGNRAIALIGLDATNAGSCNVVYLGNSVADIPKVRQRGVLVIADGAGVLPAGGTIGLVQTGEQIRFEVNVGAARQDKVVISSKLLRLAARVQQ</sequence>